<evidence type="ECO:0000313" key="15">
    <source>
        <dbReference type="EMBL" id="NXU58050.1"/>
    </source>
</evidence>
<dbReference type="EMBL" id="VZTY01030981">
    <property type="protein sequence ID" value="NXU58050.1"/>
    <property type="molecule type" value="Genomic_DNA"/>
</dbReference>
<name>A0A7L3LYM1_9CHAR</name>
<keyword evidence="6" id="KW-0645">Protease</keyword>
<keyword evidence="4" id="KW-0964">Secreted</keyword>
<evidence type="ECO:0000256" key="11">
    <source>
        <dbReference type="ARBA" id="ARBA00023049"/>
    </source>
</evidence>
<comment type="subcellular location">
    <subcellularLocation>
        <location evidence="2">Secreted</location>
    </subcellularLocation>
</comment>
<dbReference type="PRINTS" id="PR00765">
    <property type="entry name" value="CRBOXYPTASEA"/>
</dbReference>
<feature type="non-terminal residue" evidence="15">
    <location>
        <position position="397"/>
    </location>
</feature>
<evidence type="ECO:0000259" key="14">
    <source>
        <dbReference type="PROSITE" id="PS52035"/>
    </source>
</evidence>
<dbReference type="SUPFAM" id="SSF54897">
    <property type="entry name" value="Protease propeptides/inhibitors"/>
    <property type="match status" value="1"/>
</dbReference>
<evidence type="ECO:0000256" key="12">
    <source>
        <dbReference type="ARBA" id="ARBA00023157"/>
    </source>
</evidence>
<keyword evidence="5 15" id="KW-0121">Carboxypeptidase</keyword>
<comment type="cofactor">
    <cofactor evidence="1">
        <name>Zn(2+)</name>
        <dbReference type="ChEBI" id="CHEBI:29105"/>
    </cofactor>
</comment>
<dbReference type="Pfam" id="PF00246">
    <property type="entry name" value="Peptidase_M14"/>
    <property type="match status" value="1"/>
</dbReference>
<dbReference type="InterPro" id="IPR034248">
    <property type="entry name" value="CPA_M14_CPD"/>
</dbReference>
<dbReference type="AlphaFoldDB" id="A0A7L3LYM1"/>
<evidence type="ECO:0000256" key="7">
    <source>
        <dbReference type="ARBA" id="ARBA00022723"/>
    </source>
</evidence>
<dbReference type="Gene3D" id="3.40.630.10">
    <property type="entry name" value="Zn peptidases"/>
    <property type="match status" value="1"/>
</dbReference>
<evidence type="ECO:0000256" key="13">
    <source>
        <dbReference type="PROSITE-ProRule" id="PRU01379"/>
    </source>
</evidence>
<dbReference type="OrthoDB" id="3626597at2759"/>
<evidence type="ECO:0000313" key="16">
    <source>
        <dbReference type="Proteomes" id="UP000582182"/>
    </source>
</evidence>
<dbReference type="FunFam" id="3.40.630.10:FF:000132">
    <property type="entry name" value="Carboxypeptidase A1"/>
    <property type="match status" value="1"/>
</dbReference>
<proteinExistence type="inferred from homology"/>
<dbReference type="InterPro" id="IPR057247">
    <property type="entry name" value="CARBOXYPEPT_ZN_2"/>
</dbReference>
<evidence type="ECO:0000256" key="1">
    <source>
        <dbReference type="ARBA" id="ARBA00001947"/>
    </source>
</evidence>
<dbReference type="SMART" id="SM00631">
    <property type="entry name" value="Zn_pept"/>
    <property type="match status" value="1"/>
</dbReference>
<evidence type="ECO:0000256" key="6">
    <source>
        <dbReference type="ARBA" id="ARBA00022670"/>
    </source>
</evidence>
<dbReference type="Gene3D" id="3.30.70.340">
    <property type="entry name" value="Metallocarboxypeptidase-like"/>
    <property type="match status" value="1"/>
</dbReference>
<dbReference type="GO" id="GO:0008270">
    <property type="term" value="F:zinc ion binding"/>
    <property type="evidence" value="ECO:0007669"/>
    <property type="project" value="InterPro"/>
</dbReference>
<dbReference type="PANTHER" id="PTHR11705:SF152">
    <property type="entry name" value="CARBOXYPEPTIDASE A5"/>
    <property type="match status" value="1"/>
</dbReference>
<comment type="caution">
    <text evidence="15">The sequence shown here is derived from an EMBL/GenBank/DDBJ whole genome shotgun (WGS) entry which is preliminary data.</text>
</comment>
<evidence type="ECO:0000256" key="2">
    <source>
        <dbReference type="ARBA" id="ARBA00004613"/>
    </source>
</evidence>
<evidence type="ECO:0000256" key="4">
    <source>
        <dbReference type="ARBA" id="ARBA00022525"/>
    </source>
</evidence>
<dbReference type="InterPro" id="IPR036990">
    <property type="entry name" value="M14A-like_propep"/>
</dbReference>
<dbReference type="Pfam" id="PF02244">
    <property type="entry name" value="Propep_M14"/>
    <property type="match status" value="1"/>
</dbReference>
<organism evidence="15 16">
    <name type="scientific">Turnix velox</name>
    <name type="common">Little buttonquail</name>
    <dbReference type="NCBI Taxonomy" id="2529409"/>
    <lineage>
        <taxon>Eukaryota</taxon>
        <taxon>Metazoa</taxon>
        <taxon>Chordata</taxon>
        <taxon>Craniata</taxon>
        <taxon>Vertebrata</taxon>
        <taxon>Euteleostomi</taxon>
        <taxon>Archelosauria</taxon>
        <taxon>Archosauria</taxon>
        <taxon>Dinosauria</taxon>
        <taxon>Saurischia</taxon>
        <taxon>Theropoda</taxon>
        <taxon>Coelurosauria</taxon>
        <taxon>Aves</taxon>
        <taxon>Neognathae</taxon>
        <taxon>Neoaves</taxon>
        <taxon>Charadriiformes</taxon>
        <taxon>Turnicidae</taxon>
        <taxon>Turnix</taxon>
    </lineage>
</organism>
<evidence type="ECO:0000256" key="3">
    <source>
        <dbReference type="ARBA" id="ARBA00005988"/>
    </source>
</evidence>
<evidence type="ECO:0000256" key="5">
    <source>
        <dbReference type="ARBA" id="ARBA00022645"/>
    </source>
</evidence>
<keyword evidence="12" id="KW-1015">Disulfide bond</keyword>
<dbReference type="InterPro" id="IPR000834">
    <property type="entry name" value="Peptidase_M14"/>
</dbReference>
<keyword evidence="7" id="KW-0479">Metal-binding</keyword>
<keyword evidence="8" id="KW-0732">Signal</keyword>
<dbReference type="GO" id="GO:0004181">
    <property type="term" value="F:metallocarboxypeptidase activity"/>
    <property type="evidence" value="ECO:0007669"/>
    <property type="project" value="InterPro"/>
</dbReference>
<dbReference type="FunFam" id="3.30.70.340:FF:000001">
    <property type="entry name" value="Carboxypeptidase A5"/>
    <property type="match status" value="1"/>
</dbReference>
<dbReference type="PROSITE" id="PS52035">
    <property type="entry name" value="PEPTIDASE_M14"/>
    <property type="match status" value="1"/>
</dbReference>
<dbReference type="InterPro" id="IPR003146">
    <property type="entry name" value="M14A_act_pep"/>
</dbReference>
<accession>A0A7L3LYM1</accession>
<dbReference type="SUPFAM" id="SSF53187">
    <property type="entry name" value="Zn-dependent exopeptidases"/>
    <property type="match status" value="1"/>
</dbReference>
<dbReference type="Proteomes" id="UP000582182">
    <property type="component" value="Unassembled WGS sequence"/>
</dbReference>
<feature type="domain" description="Peptidase M14" evidence="14">
    <location>
        <begin position="99"/>
        <end position="392"/>
    </location>
</feature>
<evidence type="ECO:0000256" key="8">
    <source>
        <dbReference type="ARBA" id="ARBA00022729"/>
    </source>
</evidence>
<keyword evidence="11" id="KW-0482">Metalloprotease</keyword>
<reference evidence="15 16" key="1">
    <citation type="submission" date="2019-09" db="EMBL/GenBank/DDBJ databases">
        <title>Bird 10,000 Genomes (B10K) Project - Family phase.</title>
        <authorList>
            <person name="Zhang G."/>
        </authorList>
    </citation>
    <scope>NUCLEOTIDE SEQUENCE [LARGE SCALE GENOMIC DNA]</scope>
    <source>
        <strain evidence="15">B10K-DU-029-46</strain>
    </source>
</reference>
<dbReference type="GO" id="GO:0005615">
    <property type="term" value="C:extracellular space"/>
    <property type="evidence" value="ECO:0007669"/>
    <property type="project" value="TreeGrafter"/>
</dbReference>
<feature type="non-terminal residue" evidence="15">
    <location>
        <position position="1"/>
    </location>
</feature>
<dbReference type="PROSITE" id="PS00133">
    <property type="entry name" value="CARBOXYPEPT_ZN_2"/>
    <property type="match status" value="1"/>
</dbReference>
<sequence>DQVLRIVANSEEQINLLRALEKQMEKKVDFWHHPSRPGHPADLQVSSSSLQDVKIFLEFHNISYSIMIKDVQELLDEEKENMTKSRRMERSTSTFDFASYHTLEEIYHWMDTLVRDHPNLVSKIQIGQSYEKRPLYVLKFSTGGTNRSAIWMDTGIHAREWITQATGVWTANKLAEEYGHDPSVTSILDSMDIFLEIIANPDGFAFTHRCNRLWRKTRSLNVESDCVGVDPNRNWNVGFGGSGSSSEPCSETYRGPYPHSESEVKAIVDFICGHGHVKSVISIHSYSQMLLFPYGYKRSPAAHHQELNELAKKAVSDMAAVYGTKYIYGSIADTIYVADGTTIDWAYDHGVKFSFTLELRDKGRYGFLLPSSQIIPTATETWPALVDIMVHVLENPY</sequence>
<feature type="active site" description="Proton donor/acceptor" evidence="13">
    <location>
        <position position="358"/>
    </location>
</feature>
<gene>
    <name evidence="15" type="primary">Cpa1_1</name>
    <name evidence="15" type="ORF">TURVEL_R05864</name>
</gene>
<keyword evidence="16" id="KW-1185">Reference proteome</keyword>
<dbReference type="GO" id="GO:0006508">
    <property type="term" value="P:proteolysis"/>
    <property type="evidence" value="ECO:0007669"/>
    <property type="project" value="UniProtKB-KW"/>
</dbReference>
<keyword evidence="10" id="KW-0862">Zinc</keyword>
<keyword evidence="9" id="KW-0378">Hydrolase</keyword>
<dbReference type="PANTHER" id="PTHR11705">
    <property type="entry name" value="PROTEASE FAMILY M14 CARBOXYPEPTIDASE A,B"/>
    <property type="match status" value="1"/>
</dbReference>
<evidence type="ECO:0000256" key="9">
    <source>
        <dbReference type="ARBA" id="ARBA00022801"/>
    </source>
</evidence>
<protein>
    <submittedName>
        <fullName evidence="15">CBPA1 Carboxypeptidase</fullName>
    </submittedName>
</protein>
<comment type="similarity">
    <text evidence="3 13">Belongs to the peptidase M14 family.</text>
</comment>
<dbReference type="CDD" id="cd03870">
    <property type="entry name" value="M14_CPA"/>
    <property type="match status" value="1"/>
</dbReference>
<evidence type="ECO:0000256" key="10">
    <source>
        <dbReference type="ARBA" id="ARBA00022833"/>
    </source>
</evidence>